<keyword evidence="4" id="KW-1185">Reference proteome</keyword>
<organism evidence="4">
    <name type="scientific">Naegleria gruberi</name>
    <name type="common">Amoeba</name>
    <dbReference type="NCBI Taxonomy" id="5762"/>
    <lineage>
        <taxon>Eukaryota</taxon>
        <taxon>Discoba</taxon>
        <taxon>Heterolobosea</taxon>
        <taxon>Tetramitia</taxon>
        <taxon>Eutetramitia</taxon>
        <taxon>Vahlkampfiidae</taxon>
        <taxon>Naegleria</taxon>
    </lineage>
</organism>
<feature type="compositionally biased region" description="Gly residues" evidence="1">
    <location>
        <begin position="77"/>
        <end position="88"/>
    </location>
</feature>
<evidence type="ECO:0000313" key="4">
    <source>
        <dbReference type="Proteomes" id="UP000006671"/>
    </source>
</evidence>
<feature type="region of interest" description="Disordered" evidence="1">
    <location>
        <begin position="61"/>
        <end position="141"/>
    </location>
</feature>
<evidence type="ECO:0000256" key="1">
    <source>
        <dbReference type="SAM" id="MobiDB-lite"/>
    </source>
</evidence>
<dbReference type="RefSeq" id="XP_002680480.1">
    <property type="nucleotide sequence ID" value="XM_002680434.1"/>
</dbReference>
<feature type="region of interest" description="Disordered" evidence="1">
    <location>
        <begin position="752"/>
        <end position="839"/>
    </location>
</feature>
<feature type="compositionally biased region" description="Basic and acidic residues" evidence="1">
    <location>
        <begin position="579"/>
        <end position="591"/>
    </location>
</feature>
<dbReference type="Proteomes" id="UP000006671">
    <property type="component" value="Unassembled WGS sequence"/>
</dbReference>
<feature type="compositionally biased region" description="Polar residues" evidence="1">
    <location>
        <begin position="789"/>
        <end position="800"/>
    </location>
</feature>
<reference evidence="3 4" key="1">
    <citation type="journal article" date="2010" name="Cell">
        <title>The genome of Naegleria gruberi illuminates early eukaryotic versatility.</title>
        <authorList>
            <person name="Fritz-Laylin L.K."/>
            <person name="Prochnik S.E."/>
            <person name="Ginger M.L."/>
            <person name="Dacks J.B."/>
            <person name="Carpenter M.L."/>
            <person name="Field M.C."/>
            <person name="Kuo A."/>
            <person name="Paredez A."/>
            <person name="Chapman J."/>
            <person name="Pham J."/>
            <person name="Shu S."/>
            <person name="Neupane R."/>
            <person name="Cipriano M."/>
            <person name="Mancuso J."/>
            <person name="Tu H."/>
            <person name="Salamov A."/>
            <person name="Lindquist E."/>
            <person name="Shapiro H."/>
            <person name="Lucas S."/>
            <person name="Grigoriev I.V."/>
            <person name="Cande W.Z."/>
            <person name="Fulton C."/>
            <person name="Rokhsar D.S."/>
            <person name="Dawson S.C."/>
        </authorList>
    </citation>
    <scope>NUCLEOTIDE SEQUENCE [LARGE SCALE GENOMIC DNA]</scope>
    <source>
        <strain evidence="3 4">NEG-M</strain>
    </source>
</reference>
<feature type="compositionally biased region" description="Low complexity" evidence="1">
    <location>
        <begin position="819"/>
        <end position="838"/>
    </location>
</feature>
<feature type="compositionally biased region" description="Acidic residues" evidence="1">
    <location>
        <begin position="773"/>
        <end position="782"/>
    </location>
</feature>
<dbReference type="EMBL" id="GG738853">
    <property type="protein sequence ID" value="EFC47736.1"/>
    <property type="molecule type" value="Genomic_DNA"/>
</dbReference>
<proteinExistence type="predicted"/>
<dbReference type="VEuPathDB" id="AmoebaDB:NAEGRDRAFT_57247"/>
<evidence type="ECO:0000313" key="3">
    <source>
        <dbReference type="EMBL" id="EFC47736.1"/>
    </source>
</evidence>
<dbReference type="SUPFAM" id="SSF55277">
    <property type="entry name" value="GYF domain"/>
    <property type="match status" value="1"/>
</dbReference>
<dbReference type="GeneID" id="8849366"/>
<name>D2V601_NAEGR</name>
<accession>D2V601</accession>
<feature type="compositionally biased region" description="Low complexity" evidence="1">
    <location>
        <begin position="694"/>
        <end position="708"/>
    </location>
</feature>
<gene>
    <name evidence="3" type="ORF">NAEGRDRAFT_57247</name>
</gene>
<feature type="compositionally biased region" description="Basic and acidic residues" evidence="1">
    <location>
        <begin position="541"/>
        <end position="560"/>
    </location>
</feature>
<feature type="compositionally biased region" description="Acidic residues" evidence="1">
    <location>
        <begin position="513"/>
        <end position="537"/>
    </location>
</feature>
<dbReference type="PROSITE" id="PS50829">
    <property type="entry name" value="GYF"/>
    <property type="match status" value="1"/>
</dbReference>
<dbReference type="Gene3D" id="3.30.1490.40">
    <property type="match status" value="1"/>
</dbReference>
<feature type="compositionally biased region" description="Low complexity" evidence="1">
    <location>
        <begin position="89"/>
        <end position="123"/>
    </location>
</feature>
<feature type="domain" description="GYF" evidence="2">
    <location>
        <begin position="262"/>
        <end position="311"/>
    </location>
</feature>
<protein>
    <recommendedName>
        <fullName evidence="2">GYF domain-containing protein</fullName>
    </recommendedName>
</protein>
<dbReference type="OrthoDB" id="48509at2759"/>
<dbReference type="KEGG" id="ngr:NAEGRDRAFT_57247"/>
<feature type="region of interest" description="Disordered" evidence="1">
    <location>
        <begin position="513"/>
        <end position="612"/>
    </location>
</feature>
<dbReference type="InterPro" id="IPR003169">
    <property type="entry name" value="GYF"/>
</dbReference>
<dbReference type="InterPro" id="IPR035445">
    <property type="entry name" value="GYF-like_dom_sf"/>
</dbReference>
<sequence length="934" mass="102653">MTSTLSYNKEQLLNYYRASCPEIQEPPENLKQFPLILSTKLLQPVNETNLHLFDSDYNINPESTFPTLSTRGRGRGGRGGSRRGGGLSSSGRGSSISPLVTSSLGGSPSGTSSLFGSSPTSLGRAGTPIGSGPRAIARSPLSLGGSRLPAWAMDEDLTQTDSSLTGLNNNSNSLLSNNSFFGNSTSNSSLDDDTFGPGALQPQSSHTYQPMVSLESLAAATMKMNEHWKTQMGKKPLDDFDDSLEPQGLNDNDGAIEAIDWDSQWYYLSEDNEPKGPYNLQKLKEWMDLFYLQSETRIKQDIESHATTTLGEVLNSLTQQNNSHMNHGMGNNILASQHLLSNNGMKGNMHSNDFFMNDKPSIPTGSILGSPFMSQSLVKSPIQGSLLSSLDKPQQPTPITPTSQQFSHPWGFGQQPMEQMVHPGYPFVNPNMPNHFMPPFHQGPGHWGNMPNLAMNLGASNNSNSIPSVTDIENELLYVQPSIPQHPTHQEVFQHYTPIQPISNVQEQMVVEEQEPIDEEEDIDTEQVVETPVEEETQIPQKEETIAQETPKVDDKTSKKEKNKKKGAEAKPANTPSKKKQELPPVKEEPVFKSVPPTETVSFADPKKEEVKGWGVQPAVTTAPVQTLKQIMEQQKKEALKQSKETQQKKKEAAEQVIKVNTANPWGVANANVVAPSLKEIQEEEAKKKKQKAQKQQQSQNQASVVKNASSTWGGSALQFKAIPEKDVPSTSSSSTHFGAVTPTKTVETKSFQFQAIKPQTIPASTSSTSPKEEEEDQEEGVFWDYSPTPANAATNPVITTASEKKNSKKDKKKKATNEKPTTTTSQTTTSVNTPSNTAVEEDFPSISAKNNPFGQADVSQEFKDWFKKGLKKLNKSVDPSFMYFLLSLNSEKETIDYMSEYIGNSSAAQKFAQEFIANKSFENPNQGANKKKK</sequence>
<dbReference type="AlphaFoldDB" id="D2V601"/>
<dbReference type="InParanoid" id="D2V601"/>
<feature type="region of interest" description="Disordered" evidence="1">
    <location>
        <begin position="635"/>
        <end position="654"/>
    </location>
</feature>
<feature type="region of interest" description="Disordered" evidence="1">
    <location>
        <begin position="682"/>
        <end position="710"/>
    </location>
</feature>
<evidence type="ECO:0000259" key="2">
    <source>
        <dbReference type="PROSITE" id="PS50829"/>
    </source>
</evidence>